<dbReference type="GeneID" id="28816541"/>
<dbReference type="RefSeq" id="XP_018062963.1">
    <property type="nucleotide sequence ID" value="XM_018206815.1"/>
</dbReference>
<feature type="compositionally biased region" description="Low complexity" evidence="1">
    <location>
        <begin position="87"/>
        <end position="99"/>
    </location>
</feature>
<feature type="compositionally biased region" description="Polar residues" evidence="1">
    <location>
        <begin position="126"/>
        <end position="137"/>
    </location>
</feature>
<feature type="region of interest" description="Disordered" evidence="1">
    <location>
        <begin position="1"/>
        <end position="138"/>
    </location>
</feature>
<keyword evidence="3" id="KW-1185">Reference proteome</keyword>
<dbReference type="Proteomes" id="UP000070700">
    <property type="component" value="Unassembled WGS sequence"/>
</dbReference>
<evidence type="ECO:0000313" key="3">
    <source>
        <dbReference type="Proteomes" id="UP000070700"/>
    </source>
</evidence>
<dbReference type="EMBL" id="KQ947435">
    <property type="protein sequence ID" value="KUJ08608.1"/>
    <property type="molecule type" value="Genomic_DNA"/>
</dbReference>
<proteinExistence type="predicted"/>
<dbReference type="OrthoDB" id="5337545at2759"/>
<name>A0A132B874_MOLSC</name>
<sequence>MSSSKGKSPATGDEDGELNNSEDTAEPSFLSRVAASASGLTRSAFGSPGGNELNEQAAAALSNAGKGQSSTRTPGESSWAEGSKLVQSPSQPPGRGSSGLRVGQSEAHVRQSENEFSDFLDGIDSFSPSTESANSQVGEVPNGFKQVWAHSQITPQPLHGERLAGTVAEQESQDGQGVLDLLSGPASLHEPFEAPEEDEEFYDWGLSQDQIIELRAMLKDILPPLEQHTGVAADNPLNLVPNSNEYNKAQWFEEWDGVLNRYADEVWGGLLPLVKDARKELDDIRNGEVAAEQPKALRRLNAILGHLQKRYH</sequence>
<dbReference type="AlphaFoldDB" id="A0A132B874"/>
<feature type="compositionally biased region" description="Polar residues" evidence="1">
    <location>
        <begin position="65"/>
        <end position="76"/>
    </location>
</feature>
<dbReference type="STRING" id="149040.A0A132B874"/>
<organism evidence="2 3">
    <name type="scientific">Mollisia scopiformis</name>
    <name type="common">Conifer needle endophyte fungus</name>
    <name type="synonym">Phialocephala scopiformis</name>
    <dbReference type="NCBI Taxonomy" id="149040"/>
    <lineage>
        <taxon>Eukaryota</taxon>
        <taxon>Fungi</taxon>
        <taxon>Dikarya</taxon>
        <taxon>Ascomycota</taxon>
        <taxon>Pezizomycotina</taxon>
        <taxon>Leotiomycetes</taxon>
        <taxon>Helotiales</taxon>
        <taxon>Mollisiaceae</taxon>
        <taxon>Mollisia</taxon>
    </lineage>
</organism>
<evidence type="ECO:0000256" key="1">
    <source>
        <dbReference type="SAM" id="MobiDB-lite"/>
    </source>
</evidence>
<evidence type="ECO:0000313" key="2">
    <source>
        <dbReference type="EMBL" id="KUJ08608.1"/>
    </source>
</evidence>
<reference evidence="2 3" key="1">
    <citation type="submission" date="2015-10" db="EMBL/GenBank/DDBJ databases">
        <title>Full genome of DAOMC 229536 Phialocephala scopiformis, a fungal endophyte of spruce producing the potent anti-insectan compound rugulosin.</title>
        <authorList>
            <consortium name="DOE Joint Genome Institute"/>
            <person name="Walker A.K."/>
            <person name="Frasz S.L."/>
            <person name="Seifert K.A."/>
            <person name="Miller J.D."/>
            <person name="Mondo S.J."/>
            <person name="Labutti K."/>
            <person name="Lipzen A."/>
            <person name="Dockter R."/>
            <person name="Kennedy M."/>
            <person name="Grigoriev I.V."/>
            <person name="Spatafora J.W."/>
        </authorList>
    </citation>
    <scope>NUCLEOTIDE SEQUENCE [LARGE SCALE GENOMIC DNA]</scope>
    <source>
        <strain evidence="2 3">CBS 120377</strain>
    </source>
</reference>
<gene>
    <name evidence="2" type="ORF">LY89DRAFT_334957</name>
</gene>
<dbReference type="InParanoid" id="A0A132B874"/>
<dbReference type="KEGG" id="psco:LY89DRAFT_334957"/>
<protein>
    <submittedName>
        <fullName evidence="2">Uncharacterized protein</fullName>
    </submittedName>
</protein>
<accession>A0A132B874</accession>